<dbReference type="InterPro" id="IPR046938">
    <property type="entry name" value="DNA_clamp_sf"/>
</dbReference>
<evidence type="ECO:0000256" key="4">
    <source>
        <dbReference type="ARBA" id="ARBA00022679"/>
    </source>
</evidence>
<gene>
    <name evidence="13" type="primary">dnaN</name>
    <name evidence="13" type="ORF">E5334_01030</name>
</gene>
<comment type="subcellular location">
    <subcellularLocation>
        <location evidence="1 9">Cytoplasm</location>
    </subcellularLocation>
</comment>
<keyword evidence="5 9" id="KW-0548">Nucleotidyltransferase</keyword>
<evidence type="ECO:0000259" key="11">
    <source>
        <dbReference type="Pfam" id="PF02767"/>
    </source>
</evidence>
<dbReference type="InterPro" id="IPR022634">
    <property type="entry name" value="DNA_polIII_beta_N"/>
</dbReference>
<keyword evidence="6 9" id="KW-0235">DNA replication</keyword>
<keyword evidence="8" id="KW-0238">DNA-binding</keyword>
<evidence type="ECO:0000256" key="7">
    <source>
        <dbReference type="ARBA" id="ARBA00022932"/>
    </source>
</evidence>
<evidence type="ECO:0000256" key="5">
    <source>
        <dbReference type="ARBA" id="ARBA00022695"/>
    </source>
</evidence>
<dbReference type="OrthoDB" id="468978at2"/>
<dbReference type="PIRSF" id="PIRSF000804">
    <property type="entry name" value="DNA_pol_III_b"/>
    <property type="match status" value="1"/>
</dbReference>
<evidence type="ECO:0000259" key="10">
    <source>
        <dbReference type="Pfam" id="PF00712"/>
    </source>
</evidence>
<evidence type="ECO:0000256" key="6">
    <source>
        <dbReference type="ARBA" id="ARBA00022705"/>
    </source>
</evidence>
<feature type="domain" description="DNA polymerase III beta sliding clamp central" evidence="11">
    <location>
        <begin position="128"/>
        <end position="248"/>
    </location>
</feature>
<dbReference type="GO" id="GO:0003887">
    <property type="term" value="F:DNA-directed DNA polymerase activity"/>
    <property type="evidence" value="ECO:0007669"/>
    <property type="project" value="UniProtKB-UniRule"/>
</dbReference>
<sequence length="374" mass="40488">MRFDVSKTTLQDAIAIVSKATASGSTLPILTGILLKAEEGELTLQATDLDVSLRHTVAANVREPGSTVVSGKILANLVKTLRGSTVSFDSDHNSIQVKCGNSRFNLNTLNPVDFPEFPQIDPEKSVTLPVDTLADMVNRVYKMTSKDLSHPILGGIYLTVDENLVRLVATDSYRLAVCDTNVETSTLTESFQVIVSGNAFHEVLSTFPSTTDDGSVAEVVLGATDSQVSFRCGNTLYVSRCIEGNFPDYRQLLPSSCTTSLTPQLGELQDALKCVSVMTTQNPRVRFDVDVDGARVTLSAVNADMGDAVEVLEDIEVEGQNVSIGLNHRYVSDCLAALGDRETVSIELLGEMQPAIFKSYGKPNYLQLIMPTRL</sequence>
<comment type="subunit">
    <text evidence="9">Forms a ring-shaped head-to-tail homodimer around DNA.</text>
</comment>
<keyword evidence="4 9" id="KW-0808">Transferase</keyword>
<evidence type="ECO:0000256" key="9">
    <source>
        <dbReference type="PIRNR" id="PIRNR000804"/>
    </source>
</evidence>
<proteinExistence type="inferred from homology"/>
<evidence type="ECO:0000313" key="14">
    <source>
        <dbReference type="Proteomes" id="UP000310263"/>
    </source>
</evidence>
<dbReference type="EMBL" id="SRYE01000001">
    <property type="protein sequence ID" value="TGY63127.1"/>
    <property type="molecule type" value="Genomic_DNA"/>
</dbReference>
<keyword evidence="3 9" id="KW-0963">Cytoplasm</keyword>
<dbReference type="SMART" id="SM00480">
    <property type="entry name" value="POL3Bc"/>
    <property type="match status" value="1"/>
</dbReference>
<feature type="domain" description="DNA polymerase III beta sliding clamp N-terminal" evidence="10">
    <location>
        <begin position="1"/>
        <end position="117"/>
    </location>
</feature>
<evidence type="ECO:0000259" key="12">
    <source>
        <dbReference type="Pfam" id="PF02768"/>
    </source>
</evidence>
<protein>
    <recommendedName>
        <fullName evidence="9">Beta sliding clamp</fullName>
    </recommendedName>
</protein>
<keyword evidence="7 9" id="KW-0239">DNA-directed DNA polymerase</keyword>
<evidence type="ECO:0000256" key="1">
    <source>
        <dbReference type="ARBA" id="ARBA00004496"/>
    </source>
</evidence>
<dbReference type="GO" id="GO:0005737">
    <property type="term" value="C:cytoplasm"/>
    <property type="evidence" value="ECO:0007669"/>
    <property type="project" value="UniProtKB-SubCell"/>
</dbReference>
<comment type="function">
    <text evidence="9">Confers DNA tethering and processivity to DNA polymerases and other proteins. Acts as a clamp, forming a ring around DNA (a reaction catalyzed by the clamp-loading complex) which diffuses in an ATP-independent manner freely and bidirectionally along dsDNA. Initially characterized for its ability to contact the catalytic subunit of DNA polymerase III (Pol III), a complex, multichain enzyme responsible for most of the replicative synthesis in bacteria; Pol III exhibits 3'-5' exonuclease proofreading activity. The beta chain is required for initiation of replication as well as for processivity of DNA replication.</text>
</comment>
<reference evidence="13 14" key="1">
    <citation type="submission" date="2019-04" db="EMBL/GenBank/DDBJ databases">
        <title>Microbes associate with the intestines of laboratory mice.</title>
        <authorList>
            <person name="Navarre W."/>
            <person name="Wong E."/>
            <person name="Huang K."/>
            <person name="Tropini C."/>
            <person name="Ng K."/>
            <person name="Yu B."/>
        </authorList>
    </citation>
    <scope>NUCLEOTIDE SEQUENCE [LARGE SCALE GENOMIC DNA]</scope>
    <source>
        <strain evidence="13 14">NM07_P-09</strain>
    </source>
</reference>
<dbReference type="GO" id="GO:0006271">
    <property type="term" value="P:DNA strand elongation involved in DNA replication"/>
    <property type="evidence" value="ECO:0007669"/>
    <property type="project" value="TreeGrafter"/>
</dbReference>
<accession>A0A4S2F3Z0</accession>
<dbReference type="GO" id="GO:0003677">
    <property type="term" value="F:DNA binding"/>
    <property type="evidence" value="ECO:0007669"/>
    <property type="project" value="UniProtKB-UniRule"/>
</dbReference>
<dbReference type="Proteomes" id="UP000310263">
    <property type="component" value="Unassembled WGS sequence"/>
</dbReference>
<dbReference type="PANTHER" id="PTHR30478">
    <property type="entry name" value="DNA POLYMERASE III SUBUNIT BETA"/>
    <property type="match status" value="1"/>
</dbReference>
<dbReference type="InterPro" id="IPR001001">
    <property type="entry name" value="DNA_polIII_beta"/>
</dbReference>
<dbReference type="Pfam" id="PF02768">
    <property type="entry name" value="DNA_pol3_beta_3"/>
    <property type="match status" value="1"/>
</dbReference>
<feature type="domain" description="DNA polymerase III beta sliding clamp C-terminal" evidence="12">
    <location>
        <begin position="250"/>
        <end position="373"/>
    </location>
</feature>
<dbReference type="GO" id="GO:0008408">
    <property type="term" value="F:3'-5' exonuclease activity"/>
    <property type="evidence" value="ECO:0007669"/>
    <property type="project" value="InterPro"/>
</dbReference>
<dbReference type="Pfam" id="PF02767">
    <property type="entry name" value="DNA_pol3_beta_2"/>
    <property type="match status" value="1"/>
</dbReference>
<evidence type="ECO:0000256" key="2">
    <source>
        <dbReference type="ARBA" id="ARBA00010752"/>
    </source>
</evidence>
<dbReference type="SUPFAM" id="SSF55979">
    <property type="entry name" value="DNA clamp"/>
    <property type="match status" value="3"/>
</dbReference>
<evidence type="ECO:0000313" key="13">
    <source>
        <dbReference type="EMBL" id="TGY63127.1"/>
    </source>
</evidence>
<name>A0A4S2F3Z0_9ACTN</name>
<organism evidence="13 14">
    <name type="scientific">Muricaecibacterium torontonense</name>
    <dbReference type="NCBI Taxonomy" id="3032871"/>
    <lineage>
        <taxon>Bacteria</taxon>
        <taxon>Bacillati</taxon>
        <taxon>Actinomycetota</taxon>
        <taxon>Coriobacteriia</taxon>
        <taxon>Coriobacteriales</taxon>
        <taxon>Atopobiaceae</taxon>
        <taxon>Muricaecibacterium</taxon>
    </lineage>
</organism>
<dbReference type="NCBIfam" id="TIGR00663">
    <property type="entry name" value="dnan"/>
    <property type="match status" value="1"/>
</dbReference>
<dbReference type="Gene3D" id="3.70.10.10">
    <property type="match status" value="1"/>
</dbReference>
<dbReference type="RefSeq" id="WP_136011752.1">
    <property type="nucleotide sequence ID" value="NZ_SRYE01000001.1"/>
</dbReference>
<dbReference type="Pfam" id="PF00712">
    <property type="entry name" value="DNA_pol3_beta"/>
    <property type="match status" value="1"/>
</dbReference>
<dbReference type="InterPro" id="IPR022635">
    <property type="entry name" value="DNA_polIII_beta_C"/>
</dbReference>
<dbReference type="InterPro" id="IPR022637">
    <property type="entry name" value="DNA_polIII_beta_cen"/>
</dbReference>
<comment type="similarity">
    <text evidence="2 9">Belongs to the beta sliding clamp family.</text>
</comment>
<evidence type="ECO:0000256" key="3">
    <source>
        <dbReference type="ARBA" id="ARBA00022490"/>
    </source>
</evidence>
<dbReference type="CDD" id="cd00140">
    <property type="entry name" value="beta_clamp"/>
    <property type="match status" value="1"/>
</dbReference>
<dbReference type="AlphaFoldDB" id="A0A4S2F3Z0"/>
<evidence type="ECO:0000256" key="8">
    <source>
        <dbReference type="ARBA" id="ARBA00023125"/>
    </source>
</evidence>
<dbReference type="PANTHER" id="PTHR30478:SF0">
    <property type="entry name" value="BETA SLIDING CLAMP"/>
    <property type="match status" value="1"/>
</dbReference>
<dbReference type="Gene3D" id="3.10.150.10">
    <property type="entry name" value="DNA Polymerase III, subunit A, domain 2"/>
    <property type="match status" value="1"/>
</dbReference>
<keyword evidence="14" id="KW-1185">Reference proteome</keyword>
<dbReference type="GO" id="GO:0009360">
    <property type="term" value="C:DNA polymerase III complex"/>
    <property type="evidence" value="ECO:0007669"/>
    <property type="project" value="InterPro"/>
</dbReference>
<comment type="caution">
    <text evidence="13">The sequence shown here is derived from an EMBL/GenBank/DDBJ whole genome shotgun (WGS) entry which is preliminary data.</text>
</comment>